<dbReference type="SMART" id="SM00267">
    <property type="entry name" value="GGDEF"/>
    <property type="match status" value="1"/>
</dbReference>
<dbReference type="PANTHER" id="PTHR45138:SF9">
    <property type="entry name" value="DIGUANYLATE CYCLASE DGCM-RELATED"/>
    <property type="match status" value="1"/>
</dbReference>
<dbReference type="AlphaFoldDB" id="A0A1I5TZS2"/>
<evidence type="ECO:0000313" key="3">
    <source>
        <dbReference type="Proteomes" id="UP000182624"/>
    </source>
</evidence>
<protein>
    <submittedName>
        <fullName evidence="2">Diguanylate cyclase (GGDEF) domain-containing protein</fullName>
    </submittedName>
</protein>
<dbReference type="InterPro" id="IPR029787">
    <property type="entry name" value="Nucleotide_cyclase"/>
</dbReference>
<dbReference type="SUPFAM" id="SSF55073">
    <property type="entry name" value="Nucleotide cyclase"/>
    <property type="match status" value="1"/>
</dbReference>
<dbReference type="PANTHER" id="PTHR45138">
    <property type="entry name" value="REGULATORY COMPONENTS OF SENSORY TRANSDUCTION SYSTEM"/>
    <property type="match status" value="1"/>
</dbReference>
<accession>A0A1I5TZS2</accession>
<dbReference type="InterPro" id="IPR050469">
    <property type="entry name" value="Diguanylate_Cyclase"/>
</dbReference>
<dbReference type="EMBL" id="FOXO01000010">
    <property type="protein sequence ID" value="SFP87806.1"/>
    <property type="molecule type" value="Genomic_DNA"/>
</dbReference>
<keyword evidence="3" id="KW-1185">Reference proteome</keyword>
<evidence type="ECO:0000313" key="2">
    <source>
        <dbReference type="EMBL" id="SFP87806.1"/>
    </source>
</evidence>
<dbReference type="PROSITE" id="PS50887">
    <property type="entry name" value="GGDEF"/>
    <property type="match status" value="1"/>
</dbReference>
<dbReference type="InterPro" id="IPR043128">
    <property type="entry name" value="Rev_trsase/Diguanyl_cyclase"/>
</dbReference>
<dbReference type="NCBIfam" id="TIGR00254">
    <property type="entry name" value="GGDEF"/>
    <property type="match status" value="1"/>
</dbReference>
<reference evidence="3" key="1">
    <citation type="submission" date="2016-10" db="EMBL/GenBank/DDBJ databases">
        <authorList>
            <person name="Varghese N."/>
            <person name="Submissions S."/>
        </authorList>
    </citation>
    <scope>NUCLEOTIDE SEQUENCE [LARGE SCALE GENOMIC DNA]</scope>
    <source>
        <strain evidence="3">P18</strain>
    </source>
</reference>
<dbReference type="Pfam" id="PF00990">
    <property type="entry name" value="GGDEF"/>
    <property type="match status" value="1"/>
</dbReference>
<dbReference type="InterPro" id="IPR000160">
    <property type="entry name" value="GGDEF_dom"/>
</dbReference>
<sequence>MNIGLLVSELEDKDVKKICIGASQAADDKGISLVIMPGKYLISDNKDSDHPYNYQFSALFEYANTADFDALIIDIERIGRNATILKKESFLKKFDKVPILTLTEQEGFTSVNEVNTDHDKLEQLGYEAVHDACFFAKERKLPENEVPKSFSFVEKPDSDAIKTLSELGNLLLNRKYGNDKAYGIFAKKAVADGIKNFGIFLYDTKIRNNPKYNWVLPEKISVKSTAICGKVDVYDEEKRIIGTDKIFSQFIKDKSTVLIAGDIFVGENQLGVMVTEFKSKTLIDYFFCSLVSVVTGVSRLSYLEKELLRTTEELYEVQEELARDDSVLDHIGDQDYLTGGLNRRGFFAKAYDLLKEDFKPGKYVIVAYIHMDSLKKINELYGHEEGDRAVIRVAEVLENVFKQSIYGRIRGDEFAVIEITEEEGKAENFRHEMSAQNASLLEESSRYMNHLQYSICEFSYEDNLSLREMLKETDDNLQKIKQMQ</sequence>
<dbReference type="GO" id="GO:0052621">
    <property type="term" value="F:diguanylate cyclase activity"/>
    <property type="evidence" value="ECO:0007669"/>
    <property type="project" value="TreeGrafter"/>
</dbReference>
<gene>
    <name evidence="2" type="ORF">SAMN04487928_11091</name>
</gene>
<name>A0A1I5TZS2_9FIRM</name>
<proteinExistence type="predicted"/>
<dbReference type="CDD" id="cd01949">
    <property type="entry name" value="GGDEF"/>
    <property type="match status" value="1"/>
</dbReference>
<dbReference type="RefSeq" id="WP_074887042.1">
    <property type="nucleotide sequence ID" value="NZ_FOXO01000010.1"/>
</dbReference>
<dbReference type="Gene3D" id="3.30.70.270">
    <property type="match status" value="1"/>
</dbReference>
<organism evidence="2 3">
    <name type="scientific">Butyrivibrio proteoclasticus</name>
    <dbReference type="NCBI Taxonomy" id="43305"/>
    <lineage>
        <taxon>Bacteria</taxon>
        <taxon>Bacillati</taxon>
        <taxon>Bacillota</taxon>
        <taxon>Clostridia</taxon>
        <taxon>Lachnospirales</taxon>
        <taxon>Lachnospiraceae</taxon>
        <taxon>Butyrivibrio</taxon>
    </lineage>
</organism>
<evidence type="ECO:0000259" key="1">
    <source>
        <dbReference type="PROSITE" id="PS50887"/>
    </source>
</evidence>
<dbReference type="OrthoDB" id="56125at2"/>
<dbReference type="Proteomes" id="UP000182624">
    <property type="component" value="Unassembled WGS sequence"/>
</dbReference>
<feature type="domain" description="GGDEF" evidence="1">
    <location>
        <begin position="362"/>
        <end position="484"/>
    </location>
</feature>